<dbReference type="GO" id="GO:0009117">
    <property type="term" value="P:nucleotide metabolic process"/>
    <property type="evidence" value="ECO:0007669"/>
    <property type="project" value="UniProtKB-KW"/>
</dbReference>
<dbReference type="AlphaFoldDB" id="A0A1T4PKJ3"/>
<evidence type="ECO:0000256" key="4">
    <source>
        <dbReference type="HAMAP-Rule" id="MF_00528"/>
    </source>
</evidence>
<proteinExistence type="inferred from homology"/>
<dbReference type="GO" id="GO:0005737">
    <property type="term" value="C:cytoplasm"/>
    <property type="evidence" value="ECO:0007669"/>
    <property type="project" value="UniProtKB-SubCell"/>
</dbReference>
<comment type="caution">
    <text evidence="4">Lacks conserved residue(s) required for the propagation of feature annotation.</text>
</comment>
<sequence length="188" mass="21032">MDYHLILASNSPRRQELLKGLDWPFEVRVKAGIDETYPDDLSAEEVPLYLSKLKAEAYCAELQPEELLITADTIVVVGNKILGKPRNAADAKTMLALLSGRTHQVVTGVSLTTQHKQVAFKVVTDVTFKALSQTEINYYVDTYKPLDKAGAYGVQEWIGYIGVTALNGSYYNVMGLPVQRVYEELQRF</sequence>
<evidence type="ECO:0000256" key="2">
    <source>
        <dbReference type="ARBA" id="ARBA00022801"/>
    </source>
</evidence>
<evidence type="ECO:0000313" key="5">
    <source>
        <dbReference type="EMBL" id="SJZ92065.1"/>
    </source>
</evidence>
<evidence type="ECO:0000256" key="3">
    <source>
        <dbReference type="ARBA" id="ARBA00023080"/>
    </source>
</evidence>
<dbReference type="EMBL" id="FUXK01000015">
    <property type="protein sequence ID" value="SJZ92065.1"/>
    <property type="molecule type" value="Genomic_DNA"/>
</dbReference>
<keyword evidence="2 4" id="KW-0378">Hydrolase</keyword>
<dbReference type="Proteomes" id="UP000190065">
    <property type="component" value="Unassembled WGS sequence"/>
</dbReference>
<dbReference type="eggNOG" id="COG0424">
    <property type="taxonomic scope" value="Bacteria"/>
</dbReference>
<dbReference type="CDD" id="cd00555">
    <property type="entry name" value="Maf"/>
    <property type="match status" value="1"/>
</dbReference>
<dbReference type="PANTHER" id="PTHR43213">
    <property type="entry name" value="BIFUNCTIONAL DTTP/UTP PYROPHOSPHATASE/METHYLTRANSFERASE PROTEIN-RELATED"/>
    <property type="match status" value="1"/>
</dbReference>
<comment type="similarity">
    <text evidence="4">Belongs to the Maf family. YhdE subfamily.</text>
</comment>
<dbReference type="GO" id="GO:0036221">
    <property type="term" value="F:UTP diphosphatase activity"/>
    <property type="evidence" value="ECO:0007669"/>
    <property type="project" value="RHEA"/>
</dbReference>
<comment type="catalytic activity">
    <reaction evidence="4">
        <text>UTP + H2O = UMP + diphosphate + H(+)</text>
        <dbReference type="Rhea" id="RHEA:29395"/>
        <dbReference type="ChEBI" id="CHEBI:15377"/>
        <dbReference type="ChEBI" id="CHEBI:15378"/>
        <dbReference type="ChEBI" id="CHEBI:33019"/>
        <dbReference type="ChEBI" id="CHEBI:46398"/>
        <dbReference type="ChEBI" id="CHEBI:57865"/>
        <dbReference type="EC" id="3.6.1.9"/>
    </reaction>
</comment>
<comment type="catalytic activity">
    <reaction evidence="4">
        <text>dTTP + H2O = dTMP + diphosphate + H(+)</text>
        <dbReference type="Rhea" id="RHEA:28534"/>
        <dbReference type="ChEBI" id="CHEBI:15377"/>
        <dbReference type="ChEBI" id="CHEBI:15378"/>
        <dbReference type="ChEBI" id="CHEBI:33019"/>
        <dbReference type="ChEBI" id="CHEBI:37568"/>
        <dbReference type="ChEBI" id="CHEBI:63528"/>
        <dbReference type="EC" id="3.6.1.9"/>
    </reaction>
</comment>
<comment type="cofactor">
    <cofactor evidence="1 4">
        <name>a divalent metal cation</name>
        <dbReference type="ChEBI" id="CHEBI:60240"/>
    </cofactor>
</comment>
<feature type="active site" description="Proton acceptor" evidence="4">
    <location>
        <position position="72"/>
    </location>
</feature>
<comment type="subcellular location">
    <subcellularLocation>
        <location evidence="4">Cytoplasm</location>
    </subcellularLocation>
</comment>
<accession>A0A1T4PKJ3</accession>
<feature type="site" description="Important for substrate specificity" evidence="4">
    <location>
        <position position="73"/>
    </location>
</feature>
<keyword evidence="4" id="KW-0963">Cytoplasm</keyword>
<evidence type="ECO:0000256" key="1">
    <source>
        <dbReference type="ARBA" id="ARBA00001968"/>
    </source>
</evidence>
<comment type="function">
    <text evidence="4">Nucleoside triphosphate pyrophosphatase that hydrolyzes dTTP and UTP. May have a dual role in cell division arrest and in preventing the incorporation of modified nucleotides into cellular nucleic acids.</text>
</comment>
<dbReference type="RefSeq" id="WP_025071326.1">
    <property type="nucleotide sequence ID" value="NZ_FUXK01000015.1"/>
</dbReference>
<keyword evidence="3 4" id="KW-0546">Nucleotide metabolism</keyword>
<dbReference type="HAMAP" id="MF_00528">
    <property type="entry name" value="Maf"/>
    <property type="match status" value="1"/>
</dbReference>
<dbReference type="PANTHER" id="PTHR43213:SF5">
    <property type="entry name" value="BIFUNCTIONAL DTTP_UTP PYROPHOSPHATASE_METHYLTRANSFERASE PROTEIN-RELATED"/>
    <property type="match status" value="1"/>
</dbReference>
<feature type="site" description="Important for substrate specificity" evidence="4">
    <location>
        <position position="13"/>
    </location>
</feature>
<name>A0A1T4PKJ3_9BACT</name>
<dbReference type="InterPro" id="IPR003697">
    <property type="entry name" value="Maf-like"/>
</dbReference>
<evidence type="ECO:0000313" key="6">
    <source>
        <dbReference type="Proteomes" id="UP000190065"/>
    </source>
</evidence>
<dbReference type="SUPFAM" id="SSF52972">
    <property type="entry name" value="ITPase-like"/>
    <property type="match status" value="1"/>
</dbReference>
<dbReference type="NCBIfam" id="TIGR00172">
    <property type="entry name" value="maf"/>
    <property type="match status" value="1"/>
</dbReference>
<dbReference type="Pfam" id="PF02545">
    <property type="entry name" value="Maf"/>
    <property type="match status" value="1"/>
</dbReference>
<dbReference type="Gene3D" id="3.90.950.10">
    <property type="match status" value="1"/>
</dbReference>
<dbReference type="PIRSF" id="PIRSF006305">
    <property type="entry name" value="Maf"/>
    <property type="match status" value="1"/>
</dbReference>
<gene>
    <name evidence="5" type="ORF">SAMN02745202_01475</name>
</gene>
<dbReference type="STRING" id="28136.SAMN02745202_01475"/>
<dbReference type="EC" id="3.6.1.9" evidence="4"/>
<organism evidence="5 6">
    <name type="scientific">Segatella oulorum</name>
    <dbReference type="NCBI Taxonomy" id="28136"/>
    <lineage>
        <taxon>Bacteria</taxon>
        <taxon>Pseudomonadati</taxon>
        <taxon>Bacteroidota</taxon>
        <taxon>Bacteroidia</taxon>
        <taxon>Bacteroidales</taxon>
        <taxon>Prevotellaceae</taxon>
        <taxon>Segatella</taxon>
    </lineage>
</organism>
<feature type="site" description="Important for substrate specificity" evidence="4">
    <location>
        <position position="155"/>
    </location>
</feature>
<reference evidence="5 6" key="1">
    <citation type="submission" date="2017-02" db="EMBL/GenBank/DDBJ databases">
        <authorList>
            <person name="Peterson S.W."/>
        </authorList>
    </citation>
    <scope>NUCLEOTIDE SEQUENCE [LARGE SCALE GENOMIC DNA]</scope>
    <source>
        <strain evidence="5 6">ATCC 43324</strain>
    </source>
</reference>
<dbReference type="InterPro" id="IPR029001">
    <property type="entry name" value="ITPase-like_fam"/>
</dbReference>
<protein>
    <recommendedName>
        <fullName evidence="4">dTTP/UTP pyrophosphatase</fullName>
        <shortName evidence="4">dTTPase/UTPase</shortName>
        <ecNumber evidence="4">3.6.1.9</ecNumber>
    </recommendedName>
    <alternativeName>
        <fullName evidence="4">Nucleoside triphosphate pyrophosphatase</fullName>
    </alternativeName>
    <alternativeName>
        <fullName evidence="4">Nucleotide pyrophosphatase</fullName>
        <shortName evidence="4">Nucleotide PPase</shortName>
    </alternativeName>
</protein>
<dbReference type="GO" id="GO:0036218">
    <property type="term" value="F:dTTP diphosphatase activity"/>
    <property type="evidence" value="ECO:0007669"/>
    <property type="project" value="RHEA"/>
</dbReference>